<feature type="domain" description="Thioredoxin" evidence="3">
    <location>
        <begin position="10"/>
        <end position="120"/>
    </location>
</feature>
<sequence>MSWRVVAALLLPLAAAAGVEEVTSEAQFKKILSDNPAVVVDFYSQTCGPCIMMAPIFKEVAREYEGRLKLIKVDVQRSYVGVQAPGRQQRLPACKLENQFSGGDERGLKQMSQALSAKAPA</sequence>
<evidence type="ECO:0000313" key="4">
    <source>
        <dbReference type="EnsemblProtists" id="EOD29365"/>
    </source>
</evidence>
<accession>A0A0D3K0T0</accession>
<dbReference type="RefSeq" id="XP_005781794.1">
    <property type="nucleotide sequence ID" value="XM_005781737.1"/>
</dbReference>
<name>A0A0D3K0T0_EMIH1</name>
<proteinExistence type="predicted"/>
<dbReference type="STRING" id="2903.R1ERW0"/>
<dbReference type="PROSITE" id="PS51352">
    <property type="entry name" value="THIOREDOXIN_2"/>
    <property type="match status" value="1"/>
</dbReference>
<dbReference type="SUPFAM" id="SSF52833">
    <property type="entry name" value="Thioredoxin-like"/>
    <property type="match status" value="1"/>
</dbReference>
<reference evidence="5" key="1">
    <citation type="journal article" date="2013" name="Nature">
        <title>Pan genome of the phytoplankton Emiliania underpins its global distribution.</title>
        <authorList>
            <person name="Read B.A."/>
            <person name="Kegel J."/>
            <person name="Klute M.J."/>
            <person name="Kuo A."/>
            <person name="Lefebvre S.C."/>
            <person name="Maumus F."/>
            <person name="Mayer C."/>
            <person name="Miller J."/>
            <person name="Monier A."/>
            <person name="Salamov A."/>
            <person name="Young J."/>
            <person name="Aguilar M."/>
            <person name="Claverie J.M."/>
            <person name="Frickenhaus S."/>
            <person name="Gonzalez K."/>
            <person name="Herman E.K."/>
            <person name="Lin Y.C."/>
            <person name="Napier J."/>
            <person name="Ogata H."/>
            <person name="Sarno A.F."/>
            <person name="Shmutz J."/>
            <person name="Schroeder D."/>
            <person name="de Vargas C."/>
            <person name="Verret F."/>
            <person name="von Dassow P."/>
            <person name="Valentin K."/>
            <person name="Van de Peer Y."/>
            <person name="Wheeler G."/>
            <person name="Dacks J.B."/>
            <person name="Delwiche C.F."/>
            <person name="Dyhrman S.T."/>
            <person name="Glockner G."/>
            <person name="John U."/>
            <person name="Richards T."/>
            <person name="Worden A.Z."/>
            <person name="Zhang X."/>
            <person name="Grigoriev I.V."/>
            <person name="Allen A.E."/>
            <person name="Bidle K."/>
            <person name="Borodovsky M."/>
            <person name="Bowler C."/>
            <person name="Brownlee C."/>
            <person name="Cock J.M."/>
            <person name="Elias M."/>
            <person name="Gladyshev V.N."/>
            <person name="Groth M."/>
            <person name="Guda C."/>
            <person name="Hadaegh A."/>
            <person name="Iglesias-Rodriguez M.D."/>
            <person name="Jenkins J."/>
            <person name="Jones B.M."/>
            <person name="Lawson T."/>
            <person name="Leese F."/>
            <person name="Lindquist E."/>
            <person name="Lobanov A."/>
            <person name="Lomsadze A."/>
            <person name="Malik S.B."/>
            <person name="Marsh M.E."/>
            <person name="Mackinder L."/>
            <person name="Mock T."/>
            <person name="Mueller-Roeber B."/>
            <person name="Pagarete A."/>
            <person name="Parker M."/>
            <person name="Probert I."/>
            <person name="Quesneville H."/>
            <person name="Raines C."/>
            <person name="Rensing S.A."/>
            <person name="Riano-Pachon D.M."/>
            <person name="Richier S."/>
            <person name="Rokitta S."/>
            <person name="Shiraiwa Y."/>
            <person name="Soanes D.M."/>
            <person name="van der Giezen M."/>
            <person name="Wahlund T.M."/>
            <person name="Williams B."/>
            <person name="Wilson W."/>
            <person name="Wolfe G."/>
            <person name="Wurch L.L."/>
        </authorList>
    </citation>
    <scope>NUCLEOTIDE SEQUENCE</scope>
</reference>
<dbReference type="PaxDb" id="2903-EOD29365"/>
<dbReference type="InterPro" id="IPR013766">
    <property type="entry name" value="Thioredoxin_domain"/>
</dbReference>
<reference evidence="4" key="2">
    <citation type="submission" date="2024-10" db="UniProtKB">
        <authorList>
            <consortium name="EnsemblProtists"/>
        </authorList>
    </citation>
    <scope>IDENTIFICATION</scope>
</reference>
<dbReference type="InterPro" id="IPR036249">
    <property type="entry name" value="Thioredoxin-like_sf"/>
</dbReference>
<dbReference type="Proteomes" id="UP000013827">
    <property type="component" value="Unassembled WGS sequence"/>
</dbReference>
<evidence type="ECO:0000259" key="3">
    <source>
        <dbReference type="PROSITE" id="PS51352"/>
    </source>
</evidence>
<dbReference type="GeneID" id="19046714"/>
<dbReference type="KEGG" id="ehx:EMIHUDRAFT_204003"/>
<dbReference type="Pfam" id="PF00085">
    <property type="entry name" value="Thioredoxin"/>
    <property type="match status" value="1"/>
</dbReference>
<keyword evidence="1" id="KW-1015">Disulfide bond</keyword>
<protein>
    <recommendedName>
        <fullName evidence="3">Thioredoxin domain-containing protein</fullName>
    </recommendedName>
</protein>
<evidence type="ECO:0000313" key="5">
    <source>
        <dbReference type="Proteomes" id="UP000013827"/>
    </source>
</evidence>
<feature type="chain" id="PRO_5044216227" description="Thioredoxin domain-containing protein" evidence="2">
    <location>
        <begin position="17"/>
        <end position="121"/>
    </location>
</feature>
<feature type="signal peptide" evidence="2">
    <location>
        <begin position="1"/>
        <end position="16"/>
    </location>
</feature>
<keyword evidence="2" id="KW-0732">Signal</keyword>
<dbReference type="EnsemblProtists" id="EOD29365">
    <property type="protein sequence ID" value="EOD29365"/>
    <property type="gene ID" value="EMIHUDRAFT_204003"/>
</dbReference>
<dbReference type="PANTHER" id="PTHR46115">
    <property type="entry name" value="THIOREDOXIN-LIKE PROTEIN 1"/>
    <property type="match status" value="1"/>
</dbReference>
<dbReference type="CDD" id="cd02947">
    <property type="entry name" value="TRX_family"/>
    <property type="match status" value="1"/>
</dbReference>
<dbReference type="Gene3D" id="3.40.30.10">
    <property type="entry name" value="Glutaredoxin"/>
    <property type="match status" value="1"/>
</dbReference>
<evidence type="ECO:0000256" key="2">
    <source>
        <dbReference type="SAM" id="SignalP"/>
    </source>
</evidence>
<dbReference type="HOGENOM" id="CLU_2042488_0_0_1"/>
<keyword evidence="5" id="KW-1185">Reference proteome</keyword>
<dbReference type="AlphaFoldDB" id="A0A0D3K0T0"/>
<organism evidence="4 5">
    <name type="scientific">Emiliania huxleyi (strain CCMP1516)</name>
    <dbReference type="NCBI Taxonomy" id="280463"/>
    <lineage>
        <taxon>Eukaryota</taxon>
        <taxon>Haptista</taxon>
        <taxon>Haptophyta</taxon>
        <taxon>Prymnesiophyceae</taxon>
        <taxon>Isochrysidales</taxon>
        <taxon>Noelaerhabdaceae</taxon>
        <taxon>Emiliania</taxon>
    </lineage>
</organism>
<evidence type="ECO:0000256" key="1">
    <source>
        <dbReference type="ARBA" id="ARBA00023157"/>
    </source>
</evidence>